<dbReference type="PANTHER" id="PTHR45453:SF2">
    <property type="entry name" value="HISTIDINE KINASE"/>
    <property type="match status" value="1"/>
</dbReference>
<dbReference type="PROSITE" id="PS50109">
    <property type="entry name" value="HIS_KIN"/>
    <property type="match status" value="1"/>
</dbReference>
<dbReference type="GO" id="GO:0005886">
    <property type="term" value="C:plasma membrane"/>
    <property type="evidence" value="ECO:0007669"/>
    <property type="project" value="UniProtKB-SubCell"/>
</dbReference>
<keyword evidence="5" id="KW-0808">Transferase</keyword>
<evidence type="ECO:0000313" key="14">
    <source>
        <dbReference type="Proteomes" id="UP000823886"/>
    </source>
</evidence>
<dbReference type="PRINTS" id="PR00344">
    <property type="entry name" value="BCTRLSENSOR"/>
</dbReference>
<dbReference type="EMBL" id="DWVZ01000142">
    <property type="protein sequence ID" value="HJC64026.1"/>
    <property type="molecule type" value="Genomic_DNA"/>
</dbReference>
<evidence type="ECO:0000256" key="6">
    <source>
        <dbReference type="ARBA" id="ARBA00022692"/>
    </source>
</evidence>
<evidence type="ECO:0000256" key="3">
    <source>
        <dbReference type="ARBA" id="ARBA00012438"/>
    </source>
</evidence>
<dbReference type="GO" id="GO:0000155">
    <property type="term" value="F:phosphorelay sensor kinase activity"/>
    <property type="evidence" value="ECO:0007669"/>
    <property type="project" value="TreeGrafter"/>
</dbReference>
<feature type="transmembrane region" description="Helical" evidence="11">
    <location>
        <begin position="12"/>
        <end position="31"/>
    </location>
</feature>
<evidence type="ECO:0000256" key="4">
    <source>
        <dbReference type="ARBA" id="ARBA00022475"/>
    </source>
</evidence>
<evidence type="ECO:0000256" key="9">
    <source>
        <dbReference type="ARBA" id="ARBA00023012"/>
    </source>
</evidence>
<keyword evidence="9" id="KW-0902">Two-component regulatory system</keyword>
<protein>
    <recommendedName>
        <fullName evidence="3">histidine kinase</fullName>
        <ecNumber evidence="3">2.7.13.3</ecNumber>
    </recommendedName>
</protein>
<keyword evidence="7 13" id="KW-0418">Kinase</keyword>
<dbReference type="InterPro" id="IPR005467">
    <property type="entry name" value="His_kinase_dom"/>
</dbReference>
<organism evidence="13 14">
    <name type="scientific">Candidatus Blautia merdavium</name>
    <dbReference type="NCBI Taxonomy" id="2838494"/>
    <lineage>
        <taxon>Bacteria</taxon>
        <taxon>Bacillati</taxon>
        <taxon>Bacillota</taxon>
        <taxon>Clostridia</taxon>
        <taxon>Lachnospirales</taxon>
        <taxon>Lachnospiraceae</taxon>
        <taxon>Blautia</taxon>
    </lineage>
</organism>
<evidence type="ECO:0000259" key="12">
    <source>
        <dbReference type="PROSITE" id="PS50109"/>
    </source>
</evidence>
<dbReference type="Proteomes" id="UP000823886">
    <property type="component" value="Unassembled WGS sequence"/>
</dbReference>
<comment type="caution">
    <text evidence="13">The sequence shown here is derived from an EMBL/GenBank/DDBJ whole genome shotgun (WGS) entry which is preliminary data.</text>
</comment>
<evidence type="ECO:0000256" key="5">
    <source>
        <dbReference type="ARBA" id="ARBA00022679"/>
    </source>
</evidence>
<keyword evidence="6 11" id="KW-0812">Transmembrane</keyword>
<comment type="subcellular location">
    <subcellularLocation>
        <location evidence="2">Cell membrane</location>
        <topology evidence="2">Multi-pass membrane protein</topology>
    </subcellularLocation>
</comment>
<evidence type="ECO:0000313" key="13">
    <source>
        <dbReference type="EMBL" id="HJC64026.1"/>
    </source>
</evidence>
<reference evidence="13" key="1">
    <citation type="journal article" date="2021" name="PeerJ">
        <title>Extensive microbial diversity within the chicken gut microbiome revealed by metagenomics and culture.</title>
        <authorList>
            <person name="Gilroy R."/>
            <person name="Ravi A."/>
            <person name="Getino M."/>
            <person name="Pursley I."/>
            <person name="Horton D.L."/>
            <person name="Alikhan N.F."/>
            <person name="Baker D."/>
            <person name="Gharbi K."/>
            <person name="Hall N."/>
            <person name="Watson M."/>
            <person name="Adriaenssens E.M."/>
            <person name="Foster-Nyarko E."/>
            <person name="Jarju S."/>
            <person name="Secka A."/>
            <person name="Antonio M."/>
            <person name="Oren A."/>
            <person name="Chaudhuri R.R."/>
            <person name="La Ragione R."/>
            <person name="Hildebrand F."/>
            <person name="Pallen M.J."/>
        </authorList>
    </citation>
    <scope>NUCLEOTIDE SEQUENCE</scope>
    <source>
        <strain evidence="13">ChiBcec2-3848</strain>
    </source>
</reference>
<dbReference type="EC" id="2.7.13.3" evidence="3"/>
<keyword evidence="8 11" id="KW-1133">Transmembrane helix</keyword>
<evidence type="ECO:0000256" key="8">
    <source>
        <dbReference type="ARBA" id="ARBA00022989"/>
    </source>
</evidence>
<accession>A0A9D2PQX0</accession>
<dbReference type="InterPro" id="IPR004358">
    <property type="entry name" value="Sig_transdc_His_kin-like_C"/>
</dbReference>
<reference evidence="13" key="2">
    <citation type="submission" date="2021-04" db="EMBL/GenBank/DDBJ databases">
        <authorList>
            <person name="Gilroy R."/>
        </authorList>
    </citation>
    <scope>NUCLEOTIDE SEQUENCE</scope>
    <source>
        <strain evidence="13">ChiBcec2-3848</strain>
    </source>
</reference>
<evidence type="ECO:0000256" key="7">
    <source>
        <dbReference type="ARBA" id="ARBA00022777"/>
    </source>
</evidence>
<dbReference type="GO" id="GO:0004721">
    <property type="term" value="F:phosphoprotein phosphatase activity"/>
    <property type="evidence" value="ECO:0007669"/>
    <property type="project" value="TreeGrafter"/>
</dbReference>
<dbReference type="InterPro" id="IPR036890">
    <property type="entry name" value="HATPase_C_sf"/>
</dbReference>
<dbReference type="AlphaFoldDB" id="A0A9D2PQX0"/>
<evidence type="ECO:0000256" key="1">
    <source>
        <dbReference type="ARBA" id="ARBA00000085"/>
    </source>
</evidence>
<dbReference type="PANTHER" id="PTHR45453">
    <property type="entry name" value="PHOSPHATE REGULON SENSOR PROTEIN PHOR"/>
    <property type="match status" value="1"/>
</dbReference>
<evidence type="ECO:0000256" key="2">
    <source>
        <dbReference type="ARBA" id="ARBA00004651"/>
    </source>
</evidence>
<dbReference type="Pfam" id="PF02518">
    <property type="entry name" value="HATPase_c"/>
    <property type="match status" value="1"/>
</dbReference>
<dbReference type="GO" id="GO:0016036">
    <property type="term" value="P:cellular response to phosphate starvation"/>
    <property type="evidence" value="ECO:0007669"/>
    <property type="project" value="TreeGrafter"/>
</dbReference>
<comment type="catalytic activity">
    <reaction evidence="1">
        <text>ATP + protein L-histidine = ADP + protein N-phospho-L-histidine.</text>
        <dbReference type="EC" id="2.7.13.3"/>
    </reaction>
</comment>
<keyword evidence="4" id="KW-1003">Cell membrane</keyword>
<keyword evidence="10 11" id="KW-0472">Membrane</keyword>
<dbReference type="InterPro" id="IPR003594">
    <property type="entry name" value="HATPase_dom"/>
</dbReference>
<evidence type="ECO:0000256" key="10">
    <source>
        <dbReference type="ARBA" id="ARBA00023136"/>
    </source>
</evidence>
<dbReference type="SMART" id="SM00387">
    <property type="entry name" value="HATPase_c"/>
    <property type="match status" value="1"/>
</dbReference>
<dbReference type="InterPro" id="IPR050351">
    <property type="entry name" value="BphY/WalK/GraS-like"/>
</dbReference>
<feature type="domain" description="Histidine kinase" evidence="12">
    <location>
        <begin position="126"/>
        <end position="332"/>
    </location>
</feature>
<dbReference type="SUPFAM" id="SSF55874">
    <property type="entry name" value="ATPase domain of HSP90 chaperone/DNA topoisomerase II/histidine kinase"/>
    <property type="match status" value="1"/>
</dbReference>
<evidence type="ECO:0000256" key="11">
    <source>
        <dbReference type="SAM" id="Phobius"/>
    </source>
</evidence>
<dbReference type="Gene3D" id="3.30.565.10">
    <property type="entry name" value="Histidine kinase-like ATPase, C-terminal domain"/>
    <property type="match status" value="1"/>
</dbReference>
<feature type="transmembrane region" description="Helical" evidence="11">
    <location>
        <begin position="37"/>
        <end position="58"/>
    </location>
</feature>
<gene>
    <name evidence="13" type="ORF">H9753_10480</name>
</gene>
<proteinExistence type="predicted"/>
<sequence>MRYRDYMADRLGQILLAGGFWAALLAFGVLAGIPDFYLLWVTAAAFGAGFFGSLWDFLRKREFYGALKKSGQELDQAWLLPELLDQPQFLEGKLVRDAMEEMERAMAERIAGYEKEQKEYKDFVELWVHEIKLPIATGKLLVENNREYYDESMLEELDKIDAYTEQALFYARSNYVEKDYVLKKISLRQPVYEVMKKNRRALLKSGAVLDLHDLEQEVYSDSKWLAFILEQILANSLKYMGTGEQRLEWYARKEREQVKLILKDTGVGIPAKDLSRVFEKGFTGENGRTGRKSTGMGLYLCRKLCEKMGHRIEVDSPGQKGCRVTICFPVGSLTGDLFGDREKEKKPYNFEREL</sequence>
<name>A0A9D2PQX0_9FIRM</name>